<dbReference type="InterPro" id="IPR010920">
    <property type="entry name" value="LSM_dom_sf"/>
</dbReference>
<dbReference type="RefSeq" id="WP_182493824.1">
    <property type="nucleotide sequence ID" value="NZ_JACJIS010000002.1"/>
</dbReference>
<evidence type="ECO:0000256" key="4">
    <source>
        <dbReference type="ARBA" id="ARBA00022692"/>
    </source>
</evidence>
<feature type="transmembrane region" description="Helical" evidence="7">
    <location>
        <begin position="59"/>
        <end position="83"/>
    </location>
</feature>
<keyword evidence="11" id="KW-1185">Reference proteome</keyword>
<evidence type="ECO:0000256" key="1">
    <source>
        <dbReference type="ARBA" id="ARBA00004651"/>
    </source>
</evidence>
<dbReference type="SUPFAM" id="SSF82689">
    <property type="entry name" value="Mechanosensitive channel protein MscS (YggB), C-terminal domain"/>
    <property type="match status" value="1"/>
</dbReference>
<keyword evidence="3" id="KW-1003">Cell membrane</keyword>
<evidence type="ECO:0000256" key="6">
    <source>
        <dbReference type="ARBA" id="ARBA00023136"/>
    </source>
</evidence>
<dbReference type="SUPFAM" id="SSF50182">
    <property type="entry name" value="Sm-like ribonucleoproteins"/>
    <property type="match status" value="1"/>
</dbReference>
<evidence type="ECO:0000313" key="11">
    <source>
        <dbReference type="Proteomes" id="UP000555003"/>
    </source>
</evidence>
<dbReference type="Gene3D" id="2.30.30.60">
    <property type="match status" value="1"/>
</dbReference>
<dbReference type="Gene3D" id="3.30.70.100">
    <property type="match status" value="1"/>
</dbReference>
<sequence length="269" mass="29747">MEEFINDVMHHIEGYYKSIVAITPKILLATAILLVSWLIASRISVFAGRRLKSKMQDSLLATFISNLIKAILIAIGLLFMFRIVGLTGVAQTVLAGAGITAFVIGFALKDIGENFLAGILLAFKRPFSVGDIIESNGVKGKVVTLNLRDTQIRSDSKDIYIPNALLIKSILTNFNSGGFLLQDFMIGIEYGSDYKRAISLIKEVLERHDKVVDQDYHNSAVVAGVTGAIVQLTVRYWVKTDPSISDGKTRSEIIIEIMEILKQHDYVIK</sequence>
<dbReference type="EMBL" id="JACJIS010000002">
    <property type="protein sequence ID" value="MBA9074239.1"/>
    <property type="molecule type" value="Genomic_DNA"/>
</dbReference>
<feature type="transmembrane region" description="Helical" evidence="7">
    <location>
        <begin position="26"/>
        <end position="47"/>
    </location>
</feature>
<dbReference type="InterPro" id="IPR023408">
    <property type="entry name" value="MscS_beta-dom_sf"/>
</dbReference>
<comment type="caution">
    <text evidence="10">The sequence shown here is derived from an EMBL/GenBank/DDBJ whole genome shotgun (WGS) entry which is preliminary data.</text>
</comment>
<keyword evidence="5 7" id="KW-1133">Transmembrane helix</keyword>
<dbReference type="Pfam" id="PF00924">
    <property type="entry name" value="MS_channel_2nd"/>
    <property type="match status" value="1"/>
</dbReference>
<dbReference type="InterPro" id="IPR049278">
    <property type="entry name" value="MS_channel_C"/>
</dbReference>
<comment type="similarity">
    <text evidence="2">Belongs to the MscS (TC 1.A.23) family.</text>
</comment>
<evidence type="ECO:0000259" key="9">
    <source>
        <dbReference type="Pfam" id="PF21082"/>
    </source>
</evidence>
<evidence type="ECO:0000256" key="2">
    <source>
        <dbReference type="ARBA" id="ARBA00008017"/>
    </source>
</evidence>
<accession>A0ABR6DS07</accession>
<feature type="transmembrane region" description="Helical" evidence="7">
    <location>
        <begin position="89"/>
        <end position="108"/>
    </location>
</feature>
<dbReference type="InterPro" id="IPR011066">
    <property type="entry name" value="MscS_channel_C_sf"/>
</dbReference>
<dbReference type="Proteomes" id="UP000555003">
    <property type="component" value="Unassembled WGS sequence"/>
</dbReference>
<reference evidence="10 11" key="1">
    <citation type="submission" date="2020-08" db="EMBL/GenBank/DDBJ databases">
        <title>Genomic Encyclopedia of Type Strains, Phase IV (KMG-IV): sequencing the most valuable type-strain genomes for metagenomic binning, comparative biology and taxonomic classification.</title>
        <authorList>
            <person name="Goeker M."/>
        </authorList>
    </citation>
    <scope>NUCLEOTIDE SEQUENCE [LARGE SCALE GENOMIC DNA]</scope>
    <source>
        <strain evidence="10 11">DSM 100397</strain>
    </source>
</reference>
<keyword evidence="6 7" id="KW-0472">Membrane</keyword>
<dbReference type="PANTHER" id="PTHR30221">
    <property type="entry name" value="SMALL-CONDUCTANCE MECHANOSENSITIVE CHANNEL"/>
    <property type="match status" value="1"/>
</dbReference>
<dbReference type="SUPFAM" id="SSF82861">
    <property type="entry name" value="Mechanosensitive channel protein MscS (YggB), transmembrane region"/>
    <property type="match status" value="1"/>
</dbReference>
<organism evidence="10 11">
    <name type="scientific">Flavobacterium gossypii</name>
    <dbReference type="NCBI Taxonomy" id="1646119"/>
    <lineage>
        <taxon>Bacteria</taxon>
        <taxon>Pseudomonadati</taxon>
        <taxon>Bacteroidota</taxon>
        <taxon>Flavobacteriia</taxon>
        <taxon>Flavobacteriales</taxon>
        <taxon>Flavobacteriaceae</taxon>
        <taxon>Flavobacterium</taxon>
    </lineage>
</organism>
<name>A0ABR6DS07_9FLAO</name>
<dbReference type="Gene3D" id="1.10.287.1260">
    <property type="match status" value="1"/>
</dbReference>
<dbReference type="InterPro" id="IPR045275">
    <property type="entry name" value="MscS_archaea/bacteria_type"/>
</dbReference>
<feature type="domain" description="Mechanosensitive ion channel MscS" evidence="8">
    <location>
        <begin position="113"/>
        <end position="175"/>
    </location>
</feature>
<proteinExistence type="inferred from homology"/>
<evidence type="ECO:0000256" key="7">
    <source>
        <dbReference type="SAM" id="Phobius"/>
    </source>
</evidence>
<comment type="subcellular location">
    <subcellularLocation>
        <location evidence="1">Cell membrane</location>
        <topology evidence="1">Multi-pass membrane protein</topology>
    </subcellularLocation>
</comment>
<dbReference type="Pfam" id="PF21082">
    <property type="entry name" value="MS_channel_3rd"/>
    <property type="match status" value="1"/>
</dbReference>
<dbReference type="PANTHER" id="PTHR30221:SF1">
    <property type="entry name" value="SMALL-CONDUCTANCE MECHANOSENSITIVE CHANNEL"/>
    <property type="match status" value="1"/>
</dbReference>
<protein>
    <submittedName>
        <fullName evidence="10">Small-conductance mechanosensitive channel</fullName>
    </submittedName>
</protein>
<evidence type="ECO:0000259" key="8">
    <source>
        <dbReference type="Pfam" id="PF00924"/>
    </source>
</evidence>
<dbReference type="InterPro" id="IPR011014">
    <property type="entry name" value="MscS_channel_TM-2"/>
</dbReference>
<gene>
    <name evidence="10" type="ORF">GGR22_002406</name>
</gene>
<evidence type="ECO:0000313" key="10">
    <source>
        <dbReference type="EMBL" id="MBA9074239.1"/>
    </source>
</evidence>
<dbReference type="InterPro" id="IPR006685">
    <property type="entry name" value="MscS_channel_2nd"/>
</dbReference>
<keyword evidence="4 7" id="KW-0812">Transmembrane</keyword>
<evidence type="ECO:0000256" key="5">
    <source>
        <dbReference type="ARBA" id="ARBA00022989"/>
    </source>
</evidence>
<evidence type="ECO:0000256" key="3">
    <source>
        <dbReference type="ARBA" id="ARBA00022475"/>
    </source>
</evidence>
<feature type="domain" description="Mechanosensitive ion channel MscS C-terminal" evidence="9">
    <location>
        <begin position="184"/>
        <end position="265"/>
    </location>
</feature>